<protein>
    <submittedName>
        <fullName evidence="2">Uncharacterized protein</fullName>
    </submittedName>
</protein>
<name>A0A1J8Q017_9AGAM</name>
<comment type="caution">
    <text evidence="2">The sequence shown here is derived from an EMBL/GenBank/DDBJ whole genome shotgun (WGS) entry which is preliminary data.</text>
</comment>
<evidence type="ECO:0000313" key="2">
    <source>
        <dbReference type="EMBL" id="OJA14031.1"/>
    </source>
</evidence>
<evidence type="ECO:0000256" key="1">
    <source>
        <dbReference type="SAM" id="MobiDB-lite"/>
    </source>
</evidence>
<organism evidence="2 3">
    <name type="scientific">Rhizopogon vesiculosus</name>
    <dbReference type="NCBI Taxonomy" id="180088"/>
    <lineage>
        <taxon>Eukaryota</taxon>
        <taxon>Fungi</taxon>
        <taxon>Dikarya</taxon>
        <taxon>Basidiomycota</taxon>
        <taxon>Agaricomycotina</taxon>
        <taxon>Agaricomycetes</taxon>
        <taxon>Agaricomycetidae</taxon>
        <taxon>Boletales</taxon>
        <taxon>Suillineae</taxon>
        <taxon>Rhizopogonaceae</taxon>
        <taxon>Rhizopogon</taxon>
    </lineage>
</organism>
<proteinExistence type="predicted"/>
<sequence length="21" mass="2213">MHPIQGARRGHPGRGLGGEDD</sequence>
<keyword evidence="3" id="KW-1185">Reference proteome</keyword>
<evidence type="ECO:0000313" key="3">
    <source>
        <dbReference type="Proteomes" id="UP000183567"/>
    </source>
</evidence>
<accession>A0A1J8Q017</accession>
<dbReference type="AlphaFoldDB" id="A0A1J8Q017"/>
<reference evidence="2 3" key="1">
    <citation type="submission" date="2016-03" db="EMBL/GenBank/DDBJ databases">
        <title>Comparative genomics of the ectomycorrhizal sister species Rhizopogon vinicolor and Rhizopogon vesiculosus (Basidiomycota: Boletales) reveals a divergence of the mating type B locus.</title>
        <authorList>
            <person name="Mujic A.B."/>
            <person name="Kuo A."/>
            <person name="Tritt A."/>
            <person name="Lipzen A."/>
            <person name="Chen C."/>
            <person name="Johnson J."/>
            <person name="Sharma A."/>
            <person name="Barry K."/>
            <person name="Grigoriev I.V."/>
            <person name="Spatafora J.W."/>
        </authorList>
    </citation>
    <scope>NUCLEOTIDE SEQUENCE [LARGE SCALE GENOMIC DNA]</scope>
    <source>
        <strain evidence="2 3">AM-OR11-056</strain>
    </source>
</reference>
<gene>
    <name evidence="2" type="ORF">AZE42_06469</name>
</gene>
<dbReference type="Proteomes" id="UP000183567">
    <property type="component" value="Unassembled WGS sequence"/>
</dbReference>
<dbReference type="EMBL" id="LVVM01003923">
    <property type="protein sequence ID" value="OJA14031.1"/>
    <property type="molecule type" value="Genomic_DNA"/>
</dbReference>
<feature type="region of interest" description="Disordered" evidence="1">
    <location>
        <begin position="1"/>
        <end position="21"/>
    </location>
</feature>